<dbReference type="InterPro" id="IPR051240">
    <property type="entry name" value="Mito_RNA-Proc/Resp"/>
</dbReference>
<feature type="repeat" description="PPR" evidence="2">
    <location>
        <begin position="228"/>
        <end position="262"/>
    </location>
</feature>
<feature type="repeat" description="PPR" evidence="2">
    <location>
        <begin position="368"/>
        <end position="402"/>
    </location>
</feature>
<keyword evidence="5" id="KW-1185">Reference proteome</keyword>
<dbReference type="SUPFAM" id="SSF81901">
    <property type="entry name" value="HCP-like"/>
    <property type="match status" value="1"/>
</dbReference>
<evidence type="ECO:0000256" key="3">
    <source>
        <dbReference type="SAM" id="SignalP"/>
    </source>
</evidence>
<accession>A0A8J5HYJ1</accession>
<organism evidence="4 5">
    <name type="scientific">Zingiber officinale</name>
    <name type="common">Ginger</name>
    <name type="synonym">Amomum zingiber</name>
    <dbReference type="NCBI Taxonomy" id="94328"/>
    <lineage>
        <taxon>Eukaryota</taxon>
        <taxon>Viridiplantae</taxon>
        <taxon>Streptophyta</taxon>
        <taxon>Embryophyta</taxon>
        <taxon>Tracheophyta</taxon>
        <taxon>Spermatophyta</taxon>
        <taxon>Magnoliopsida</taxon>
        <taxon>Liliopsida</taxon>
        <taxon>Zingiberales</taxon>
        <taxon>Zingiberaceae</taxon>
        <taxon>Zingiber</taxon>
    </lineage>
</organism>
<dbReference type="NCBIfam" id="TIGR00756">
    <property type="entry name" value="PPR"/>
    <property type="match status" value="7"/>
</dbReference>
<dbReference type="PROSITE" id="PS51375">
    <property type="entry name" value="PPR"/>
    <property type="match status" value="7"/>
</dbReference>
<evidence type="ECO:0000313" key="5">
    <source>
        <dbReference type="Proteomes" id="UP000734854"/>
    </source>
</evidence>
<feature type="repeat" description="PPR" evidence="2">
    <location>
        <begin position="298"/>
        <end position="332"/>
    </location>
</feature>
<dbReference type="EMBL" id="JACMSC010000005">
    <property type="protein sequence ID" value="KAG6522771.1"/>
    <property type="molecule type" value="Genomic_DNA"/>
</dbReference>
<dbReference type="InterPro" id="IPR002885">
    <property type="entry name" value="PPR_rpt"/>
</dbReference>
<sequence length="492" mass="54647">MVAYLSSSMAWAALALAKYLFTFDSGLVLPQDSHLRLPATPADVVASFLRLILECPSSATALCFSRWSQSHYRVPIELHLHCRLILALAADKLYSKIRSEYHYLTISSTHSAISILHTLSVSAEPSCRRYDRLSILADMLLLALVNNSKIDSSIEVFSRTGDYGCRLSVLSCRKATNVLNSIKSWGFSPSVVSYNTLIDGHCKNGGAGKLYKADSLLKEMVASNIRPSVITFNILINGYCKDGNSSFAMRFLDEMKRQGLSPNVVTYSSLINGLCCEDKLGEALELLTEMQDYNLNPYVVIFNAIINGLCKKGNMEKAKGFLDVISENNLLPNVITYNTLIDGCCRAGKLTKAVKLLDEMLEMGVKPSHLTYNTLIEAFCKKGNLGAAYNMKIRMERSGKRANVPTYNIFINYFCGIGKMEKADELLNKILEKGLLPNRVTYGMIKDEMIEKGQASLNHDSALSLTSTSVQSPYDCTCKLVRVWNHMEGKYP</sequence>
<feature type="repeat" description="PPR" evidence="2">
    <location>
        <begin position="263"/>
        <end position="297"/>
    </location>
</feature>
<feature type="repeat" description="PPR" evidence="2">
    <location>
        <begin position="333"/>
        <end position="367"/>
    </location>
</feature>
<keyword evidence="1" id="KW-0677">Repeat</keyword>
<dbReference type="Pfam" id="PF13041">
    <property type="entry name" value="PPR_2"/>
    <property type="match status" value="3"/>
</dbReference>
<evidence type="ECO:0000313" key="4">
    <source>
        <dbReference type="EMBL" id="KAG6522771.1"/>
    </source>
</evidence>
<feature type="repeat" description="PPR" evidence="2">
    <location>
        <begin position="190"/>
        <end position="227"/>
    </location>
</feature>
<dbReference type="GO" id="GO:0003729">
    <property type="term" value="F:mRNA binding"/>
    <property type="evidence" value="ECO:0007669"/>
    <property type="project" value="TreeGrafter"/>
</dbReference>
<dbReference type="InterPro" id="IPR011990">
    <property type="entry name" value="TPR-like_helical_dom_sf"/>
</dbReference>
<feature type="signal peptide" evidence="3">
    <location>
        <begin position="1"/>
        <end position="17"/>
    </location>
</feature>
<dbReference type="PANTHER" id="PTHR47933">
    <property type="entry name" value="PENTATRICOPEPTIDE REPEAT-CONTAINING PROTEIN 1, MITOCHONDRIAL"/>
    <property type="match status" value="1"/>
</dbReference>
<proteinExistence type="predicted"/>
<protein>
    <recommendedName>
        <fullName evidence="6">Pentatricopeptide repeat-containing protein</fullName>
    </recommendedName>
</protein>
<dbReference type="Gene3D" id="1.25.40.10">
    <property type="entry name" value="Tetratricopeptide repeat domain"/>
    <property type="match status" value="3"/>
</dbReference>
<name>A0A8J5HYJ1_ZINOF</name>
<feature type="chain" id="PRO_5035283070" description="Pentatricopeptide repeat-containing protein" evidence="3">
    <location>
        <begin position="18"/>
        <end position="492"/>
    </location>
</feature>
<gene>
    <name evidence="4" type="ORF">ZIOFF_019923</name>
</gene>
<dbReference type="Proteomes" id="UP000734854">
    <property type="component" value="Unassembled WGS sequence"/>
</dbReference>
<comment type="caution">
    <text evidence="4">The sequence shown here is derived from an EMBL/GenBank/DDBJ whole genome shotgun (WGS) entry which is preliminary data.</text>
</comment>
<evidence type="ECO:0008006" key="6">
    <source>
        <dbReference type="Google" id="ProtNLM"/>
    </source>
</evidence>
<dbReference type="PANTHER" id="PTHR47933:SF45">
    <property type="entry name" value="PENTACOTRIPEPTIDE-REPEAT REGION OF PRORP DOMAIN-CONTAINING PROTEIN"/>
    <property type="match status" value="1"/>
</dbReference>
<dbReference type="AlphaFoldDB" id="A0A8J5HYJ1"/>
<feature type="repeat" description="PPR" evidence="2">
    <location>
        <begin position="403"/>
        <end position="437"/>
    </location>
</feature>
<evidence type="ECO:0000256" key="2">
    <source>
        <dbReference type="PROSITE-ProRule" id="PRU00708"/>
    </source>
</evidence>
<dbReference type="Pfam" id="PF12854">
    <property type="entry name" value="PPR_1"/>
    <property type="match status" value="2"/>
</dbReference>
<evidence type="ECO:0000256" key="1">
    <source>
        <dbReference type="ARBA" id="ARBA00022737"/>
    </source>
</evidence>
<reference evidence="4 5" key="1">
    <citation type="submission" date="2020-08" db="EMBL/GenBank/DDBJ databases">
        <title>Plant Genome Project.</title>
        <authorList>
            <person name="Zhang R.-G."/>
        </authorList>
    </citation>
    <scope>NUCLEOTIDE SEQUENCE [LARGE SCALE GENOMIC DNA]</scope>
    <source>
        <tissue evidence="4">Rhizome</tissue>
    </source>
</reference>
<keyword evidence="3" id="KW-0732">Signal</keyword>